<evidence type="ECO:0000313" key="4">
    <source>
        <dbReference type="Proteomes" id="UP000663873"/>
    </source>
</evidence>
<organism evidence="3 4">
    <name type="scientific">Rotaria socialis</name>
    <dbReference type="NCBI Taxonomy" id="392032"/>
    <lineage>
        <taxon>Eukaryota</taxon>
        <taxon>Metazoa</taxon>
        <taxon>Spiralia</taxon>
        <taxon>Gnathifera</taxon>
        <taxon>Rotifera</taxon>
        <taxon>Eurotatoria</taxon>
        <taxon>Bdelloidea</taxon>
        <taxon>Philodinida</taxon>
        <taxon>Philodinidae</taxon>
        <taxon>Rotaria</taxon>
    </lineage>
</organism>
<dbReference type="Gene3D" id="1.25.10.10">
    <property type="entry name" value="Leucine-rich Repeat Variant"/>
    <property type="match status" value="1"/>
</dbReference>
<dbReference type="GO" id="GO:0051879">
    <property type="term" value="F:Hsp90 protein binding"/>
    <property type="evidence" value="ECO:0007669"/>
    <property type="project" value="TreeGrafter"/>
</dbReference>
<dbReference type="GO" id="GO:0005737">
    <property type="term" value="C:cytoplasm"/>
    <property type="evidence" value="ECO:0007669"/>
    <property type="project" value="UniProtKB-SubCell"/>
</dbReference>
<feature type="non-terminal residue" evidence="3">
    <location>
        <position position="1"/>
    </location>
</feature>
<comment type="subcellular location">
    <subcellularLocation>
        <location evidence="1">Cytoplasm</location>
    </subcellularLocation>
</comment>
<accession>A0A822A598</accession>
<evidence type="ECO:0000313" key="3">
    <source>
        <dbReference type="EMBL" id="CAF4993459.1"/>
    </source>
</evidence>
<name>A0A822A598_9BILA</name>
<dbReference type="InterPro" id="IPR011989">
    <property type="entry name" value="ARM-like"/>
</dbReference>
<protein>
    <submittedName>
        <fullName evidence="3">Uncharacterized protein</fullName>
    </submittedName>
</protein>
<dbReference type="AlphaFoldDB" id="A0A822A598"/>
<dbReference type="Proteomes" id="UP000663873">
    <property type="component" value="Unassembled WGS sequence"/>
</dbReference>
<sequence>MYEDHTMLRRAATECISNLVVQEEVTKHFTGENDRIKLVVLLCGEED</sequence>
<comment type="caution">
    <text evidence="3">The sequence shown here is derived from an EMBL/GenBank/DDBJ whole genome shotgun (WGS) entry which is preliminary data.</text>
</comment>
<gene>
    <name evidence="3" type="ORF">UJA718_LOCUS49952</name>
</gene>
<keyword evidence="2" id="KW-0963">Cytoplasm</keyword>
<keyword evidence="4" id="KW-1185">Reference proteome</keyword>
<evidence type="ECO:0000256" key="2">
    <source>
        <dbReference type="ARBA" id="ARBA00022490"/>
    </source>
</evidence>
<dbReference type="EMBL" id="CAJOBP010107534">
    <property type="protein sequence ID" value="CAF4993459.1"/>
    <property type="molecule type" value="Genomic_DNA"/>
</dbReference>
<dbReference type="PANTHER" id="PTHR45994">
    <property type="entry name" value="FI21225P1"/>
    <property type="match status" value="1"/>
</dbReference>
<evidence type="ECO:0000256" key="1">
    <source>
        <dbReference type="ARBA" id="ARBA00004496"/>
    </source>
</evidence>
<dbReference type="PANTHER" id="PTHR45994:SF1">
    <property type="entry name" value="FI21225P1"/>
    <property type="match status" value="1"/>
</dbReference>
<proteinExistence type="predicted"/>
<reference evidence="3" key="1">
    <citation type="submission" date="2021-02" db="EMBL/GenBank/DDBJ databases">
        <authorList>
            <person name="Nowell W R."/>
        </authorList>
    </citation>
    <scope>NUCLEOTIDE SEQUENCE</scope>
</reference>